<dbReference type="Pfam" id="PF01535">
    <property type="entry name" value="PPR"/>
    <property type="match status" value="2"/>
</dbReference>
<feature type="repeat" description="PPR" evidence="3">
    <location>
        <begin position="242"/>
        <end position="276"/>
    </location>
</feature>
<sequence>MAAFCRNPGIHVTRRLLCTLSSFAPENYPTWTFRAAKSAIRHESDPEKIAEIFVNSSSFSRFRRDRHVFDLSVERLTDLGRCDLIERILEFQKLPVLKKSEGFWIRIMMLYAYSGMVDQAVRTFHEMGEAGCNRTEKSLCALLTVFLENRQFDRVHESFAEIPTKIGVSPGVKVYNLVLKAFCKQKSIESARSFLHEMEEEKGVKPDIVSYNILLRDYLRNGDDLNFDEILKEISEKGLEPNLTTYNFRMSRLCRTNECVRASELLDEMTSKGIVPNLTSYNTVIDGFCMVGDFDSAKKLKESMCKSDSVLPNSDTFHSFIHHLVGEGQYEEALKFCKESIRRKWIPPFVTMEGLVNGLVSLSMVDNAKWIVKKMKKRLRGGAVDSWMKVEASLPL</sequence>
<evidence type="ECO:0000256" key="2">
    <source>
        <dbReference type="ARBA" id="ARBA00022737"/>
    </source>
</evidence>
<evidence type="ECO:0000256" key="1">
    <source>
        <dbReference type="ARBA" id="ARBA00007626"/>
    </source>
</evidence>
<feature type="repeat" description="PPR" evidence="3">
    <location>
        <begin position="277"/>
        <end position="311"/>
    </location>
</feature>
<dbReference type="EMBL" id="JAMYWD010000009">
    <property type="protein sequence ID" value="KAJ4959691.1"/>
    <property type="molecule type" value="Genomic_DNA"/>
</dbReference>
<dbReference type="Proteomes" id="UP001141806">
    <property type="component" value="Unassembled WGS sequence"/>
</dbReference>
<dbReference type="PANTHER" id="PTHR47939:SF11">
    <property type="entry name" value="TETRATRICOPEPTIDE-LIKE HELICAL DOMAIN SUPERFAMILY"/>
    <property type="match status" value="1"/>
</dbReference>
<name>A0A9Q0H4F1_9MAGN</name>
<dbReference type="PROSITE" id="PS51375">
    <property type="entry name" value="PPR"/>
    <property type="match status" value="5"/>
</dbReference>
<dbReference type="Gene3D" id="1.25.40.10">
    <property type="entry name" value="Tetratricopeptide repeat domain"/>
    <property type="match status" value="3"/>
</dbReference>
<keyword evidence="5" id="KW-1185">Reference proteome</keyword>
<feature type="repeat" description="PPR" evidence="3">
    <location>
        <begin position="207"/>
        <end position="241"/>
    </location>
</feature>
<dbReference type="NCBIfam" id="TIGR00756">
    <property type="entry name" value="PPR"/>
    <property type="match status" value="3"/>
</dbReference>
<evidence type="ECO:0000313" key="5">
    <source>
        <dbReference type="Proteomes" id="UP001141806"/>
    </source>
</evidence>
<protein>
    <recommendedName>
        <fullName evidence="6">Pentatricopeptide repeat-containing protein</fullName>
    </recommendedName>
</protein>
<dbReference type="InterPro" id="IPR002885">
    <property type="entry name" value="PPR_rpt"/>
</dbReference>
<keyword evidence="2" id="KW-0677">Repeat</keyword>
<dbReference type="PANTHER" id="PTHR47939">
    <property type="entry name" value="MEMBRANE-ASSOCIATED SALT-INDUCIBLE PROTEIN-LIKE"/>
    <property type="match status" value="1"/>
</dbReference>
<feature type="repeat" description="PPR" evidence="3">
    <location>
        <begin position="171"/>
        <end position="206"/>
    </location>
</feature>
<evidence type="ECO:0000313" key="4">
    <source>
        <dbReference type="EMBL" id="KAJ4959691.1"/>
    </source>
</evidence>
<dbReference type="AlphaFoldDB" id="A0A9Q0H4F1"/>
<proteinExistence type="inferred from homology"/>
<organism evidence="4 5">
    <name type="scientific">Protea cynaroides</name>
    <dbReference type="NCBI Taxonomy" id="273540"/>
    <lineage>
        <taxon>Eukaryota</taxon>
        <taxon>Viridiplantae</taxon>
        <taxon>Streptophyta</taxon>
        <taxon>Embryophyta</taxon>
        <taxon>Tracheophyta</taxon>
        <taxon>Spermatophyta</taxon>
        <taxon>Magnoliopsida</taxon>
        <taxon>Proteales</taxon>
        <taxon>Proteaceae</taxon>
        <taxon>Protea</taxon>
    </lineage>
</organism>
<dbReference type="Pfam" id="PF12854">
    <property type="entry name" value="PPR_1"/>
    <property type="match status" value="1"/>
</dbReference>
<evidence type="ECO:0000256" key="3">
    <source>
        <dbReference type="PROSITE-ProRule" id="PRU00708"/>
    </source>
</evidence>
<feature type="repeat" description="PPR" evidence="3">
    <location>
        <begin position="313"/>
        <end position="347"/>
    </location>
</feature>
<dbReference type="Pfam" id="PF13812">
    <property type="entry name" value="PPR_3"/>
    <property type="match status" value="1"/>
</dbReference>
<comment type="similarity">
    <text evidence="1">Belongs to the PPR family. P subfamily.</text>
</comment>
<reference evidence="4" key="1">
    <citation type="journal article" date="2023" name="Plant J.">
        <title>The genome of the king protea, Protea cynaroides.</title>
        <authorList>
            <person name="Chang J."/>
            <person name="Duong T.A."/>
            <person name="Schoeman C."/>
            <person name="Ma X."/>
            <person name="Roodt D."/>
            <person name="Barker N."/>
            <person name="Li Z."/>
            <person name="Van de Peer Y."/>
            <person name="Mizrachi E."/>
        </authorList>
    </citation>
    <scope>NUCLEOTIDE SEQUENCE</scope>
    <source>
        <tissue evidence="4">Young leaves</tissue>
    </source>
</reference>
<accession>A0A9Q0H4F1</accession>
<dbReference type="InterPro" id="IPR050667">
    <property type="entry name" value="PPR-containing_protein"/>
</dbReference>
<evidence type="ECO:0008006" key="6">
    <source>
        <dbReference type="Google" id="ProtNLM"/>
    </source>
</evidence>
<dbReference type="InterPro" id="IPR011990">
    <property type="entry name" value="TPR-like_helical_dom_sf"/>
</dbReference>
<dbReference type="OrthoDB" id="185373at2759"/>
<gene>
    <name evidence="4" type="ORF">NE237_019601</name>
</gene>
<comment type="caution">
    <text evidence="4">The sequence shown here is derived from an EMBL/GenBank/DDBJ whole genome shotgun (WGS) entry which is preliminary data.</text>
</comment>